<sequence length="72" mass="8322">MNPFSLDEKGFFIILYFALSILLSIVEFRSHGAIYDMIISTAYYSICSTINRGDLIRPYVSFNSFIFSSIYQ</sequence>
<name>A0A2U2ATW8_9GAMM</name>
<reference evidence="4 5" key="2">
    <citation type="submission" date="2018-05" db="EMBL/GenBank/DDBJ databases">
        <title>Ignatzschineria dubaiensis sp. nov., isolated from necrotic foot tissues of dromedaries (Camelus dromedarius) and associated maggots in Dubai, United Arab Emirates.</title>
        <authorList>
            <person name="Tsang C.C."/>
            <person name="Tang J.Y.M."/>
            <person name="Fong J.Y.H."/>
            <person name="Kinne J."/>
            <person name="Lee H.H."/>
            <person name="Joseph M."/>
            <person name="Jose S."/>
            <person name="Schuster R.K."/>
            <person name="Tang Y."/>
            <person name="Sivakumar S."/>
            <person name="Chen J.H.K."/>
            <person name="Teng J.L.L."/>
            <person name="Lau S.K.P."/>
            <person name="Wernery U."/>
            <person name="Woo P.C.Y."/>
        </authorList>
    </citation>
    <scope>NUCLEOTIDE SEQUENCE [LARGE SCALE GENOMIC DNA]</scope>
    <source>
        <strain evidence="4">UAE-HKU57</strain>
        <strain evidence="5">UAE-HKU58</strain>
    </source>
</reference>
<feature type="transmembrane region" description="Helical" evidence="1">
    <location>
        <begin position="12"/>
        <end position="28"/>
    </location>
</feature>
<evidence type="ECO:0000313" key="5">
    <source>
        <dbReference type="Proteomes" id="UP000245217"/>
    </source>
</evidence>
<keyword evidence="1" id="KW-0472">Membrane</keyword>
<evidence type="ECO:0000313" key="2">
    <source>
        <dbReference type="EMBL" id="PWD88159.1"/>
    </source>
</evidence>
<keyword evidence="1" id="KW-1133">Transmembrane helix</keyword>
<dbReference type="EMBL" id="QEWV01000002">
    <property type="protein sequence ID" value="PWD93851.1"/>
    <property type="molecule type" value="Genomic_DNA"/>
</dbReference>
<reference evidence="2" key="1">
    <citation type="journal article" date="2018" name="Genome Announc.">
        <title>Ignatzschineria cameli sp. nov., isolated from necrotic foot tissue of dromedaries (Camelus dromedarius) and associated maggots (Wohlfahrtia species) in Dubai.</title>
        <authorList>
            <person name="Tsang C.C."/>
            <person name="Tang J.Y."/>
            <person name="Fong J.Y."/>
            <person name="Kinne J."/>
            <person name="Lee H.H."/>
            <person name="Joseph M."/>
            <person name="Jose S."/>
            <person name="Schuster R.K."/>
            <person name="Tang Y."/>
            <person name="Sivakumar S."/>
            <person name="Chen J.H."/>
            <person name="Teng J.L."/>
            <person name="Lau S.K."/>
            <person name="Wernery U."/>
            <person name="Woo P.C."/>
        </authorList>
    </citation>
    <scope>NUCLEOTIDE SEQUENCE</scope>
    <source>
        <strain evidence="2">UAE-HKU57</strain>
        <strain evidence="3">UAE-HKU58</strain>
    </source>
</reference>
<evidence type="ECO:0000313" key="3">
    <source>
        <dbReference type="EMBL" id="PWD93851.1"/>
    </source>
</evidence>
<dbReference type="Proteomes" id="UP000245217">
    <property type="component" value="Unassembled WGS sequence"/>
</dbReference>
<proteinExistence type="predicted"/>
<accession>A0A2U2ATW8</accession>
<keyword evidence="1" id="KW-0812">Transmembrane</keyword>
<gene>
    <name evidence="2" type="ORF">DC077_02490</name>
    <name evidence="3" type="ORF">DC078_03235</name>
</gene>
<comment type="caution">
    <text evidence="2">The sequence shown here is derived from an EMBL/GenBank/DDBJ whole genome shotgun (WGS) entry which is preliminary data.</text>
</comment>
<organism evidence="2 4">
    <name type="scientific">Ignatzschineria cameli</name>
    <dbReference type="NCBI Taxonomy" id="2182793"/>
    <lineage>
        <taxon>Bacteria</taxon>
        <taxon>Pseudomonadati</taxon>
        <taxon>Pseudomonadota</taxon>
        <taxon>Gammaproteobacteria</taxon>
        <taxon>Cardiobacteriales</taxon>
        <taxon>Ignatzschineriaceae</taxon>
        <taxon>Ignatzschineria</taxon>
    </lineage>
</organism>
<dbReference type="EMBL" id="QEWW01000001">
    <property type="protein sequence ID" value="PWD88159.1"/>
    <property type="molecule type" value="Genomic_DNA"/>
</dbReference>
<dbReference type="Proteomes" id="UP000245059">
    <property type="component" value="Unassembled WGS sequence"/>
</dbReference>
<keyword evidence="5" id="KW-1185">Reference proteome</keyword>
<evidence type="ECO:0000256" key="1">
    <source>
        <dbReference type="SAM" id="Phobius"/>
    </source>
</evidence>
<protein>
    <submittedName>
        <fullName evidence="2">Uncharacterized protein</fullName>
    </submittedName>
</protein>
<evidence type="ECO:0000313" key="4">
    <source>
        <dbReference type="Proteomes" id="UP000245059"/>
    </source>
</evidence>
<dbReference type="AlphaFoldDB" id="A0A2U2ATW8"/>